<name>A0A8H2WWD1_9AGAM</name>
<gene>
    <name evidence="1" type="ORF">RDB_LOCUS65708</name>
</gene>
<dbReference type="AlphaFoldDB" id="A0A8H2WWD1"/>
<proteinExistence type="predicted"/>
<dbReference type="Proteomes" id="UP000663846">
    <property type="component" value="Unassembled WGS sequence"/>
</dbReference>
<sequence>MPTPQETVKAFVKTAPSATYAFDGDRDSRSAQLCRKRPGGGEDCIKVSMAAKDLFVTMQNMGYFCQLPFDPSQTHMECTPIPK</sequence>
<protein>
    <submittedName>
        <fullName evidence="1">Uncharacterized protein</fullName>
    </submittedName>
</protein>
<reference evidence="1" key="1">
    <citation type="submission" date="2021-01" db="EMBL/GenBank/DDBJ databases">
        <authorList>
            <person name="Kaushik A."/>
        </authorList>
    </citation>
    <scope>NUCLEOTIDE SEQUENCE</scope>
    <source>
        <strain evidence="1">AG1-1C</strain>
    </source>
</reference>
<evidence type="ECO:0000313" key="2">
    <source>
        <dbReference type="Proteomes" id="UP000663846"/>
    </source>
</evidence>
<evidence type="ECO:0000313" key="1">
    <source>
        <dbReference type="EMBL" id="CAE6409116.1"/>
    </source>
</evidence>
<dbReference type="EMBL" id="CAJMWS010000311">
    <property type="protein sequence ID" value="CAE6409116.1"/>
    <property type="molecule type" value="Genomic_DNA"/>
</dbReference>
<comment type="caution">
    <text evidence="1">The sequence shown here is derived from an EMBL/GenBank/DDBJ whole genome shotgun (WGS) entry which is preliminary data.</text>
</comment>
<accession>A0A8H2WWD1</accession>
<organism evidence="1 2">
    <name type="scientific">Rhizoctonia solani</name>
    <dbReference type="NCBI Taxonomy" id="456999"/>
    <lineage>
        <taxon>Eukaryota</taxon>
        <taxon>Fungi</taxon>
        <taxon>Dikarya</taxon>
        <taxon>Basidiomycota</taxon>
        <taxon>Agaricomycotina</taxon>
        <taxon>Agaricomycetes</taxon>
        <taxon>Cantharellales</taxon>
        <taxon>Ceratobasidiaceae</taxon>
        <taxon>Rhizoctonia</taxon>
    </lineage>
</organism>